<evidence type="ECO:0000256" key="1">
    <source>
        <dbReference type="SAM" id="SignalP"/>
    </source>
</evidence>
<dbReference type="EMBL" id="JADWDC010000115">
    <property type="protein sequence ID" value="MCC0179801.1"/>
    <property type="molecule type" value="Genomic_DNA"/>
</dbReference>
<keyword evidence="3" id="KW-1185">Reference proteome</keyword>
<name>A0A964FIC0_9CYAN</name>
<protein>
    <submittedName>
        <fullName evidence="2">Uncharacterized protein</fullName>
    </submittedName>
</protein>
<proteinExistence type="predicted"/>
<sequence>MLKFTFFHRYQLLSICLILFANAPVIAQPQTTELSNDNQIVAQLTNNQWRRLNLDDNSSILLPGYSF</sequence>
<dbReference type="Proteomes" id="UP000729733">
    <property type="component" value="Unassembled WGS sequence"/>
</dbReference>
<comment type="caution">
    <text evidence="2">The sequence shown here is derived from an EMBL/GenBank/DDBJ whole genome shotgun (WGS) entry which is preliminary data.</text>
</comment>
<feature type="signal peptide" evidence="1">
    <location>
        <begin position="1"/>
        <end position="27"/>
    </location>
</feature>
<keyword evidence="1" id="KW-0732">Signal</keyword>
<evidence type="ECO:0000313" key="3">
    <source>
        <dbReference type="Proteomes" id="UP000729733"/>
    </source>
</evidence>
<reference evidence="2" key="1">
    <citation type="journal article" date="2021" name="Antonie Van Leeuwenhoek">
        <title>Draft genome and description of Waterburya agarophytonicola gen. nov. sp. nov. (Pleurocapsales, Cyanobacteria): a seaweed symbiont.</title>
        <authorList>
            <person name="Bonthond G."/>
            <person name="Shalygin S."/>
            <person name="Bayer T."/>
            <person name="Weinberger F."/>
        </authorList>
    </citation>
    <scope>NUCLEOTIDE SEQUENCE</scope>
    <source>
        <strain evidence="2">KI4</strain>
    </source>
</reference>
<dbReference type="AlphaFoldDB" id="A0A964FIC0"/>
<feature type="chain" id="PRO_5037776201" evidence="1">
    <location>
        <begin position="28"/>
        <end position="67"/>
    </location>
</feature>
<gene>
    <name evidence="2" type="ORF">I4641_22945</name>
</gene>
<dbReference type="RefSeq" id="WP_229642900.1">
    <property type="nucleotide sequence ID" value="NZ_JADWDC010000115.1"/>
</dbReference>
<accession>A0A964FIC0</accession>
<evidence type="ECO:0000313" key="2">
    <source>
        <dbReference type="EMBL" id="MCC0179801.1"/>
    </source>
</evidence>
<organism evidence="2 3">
    <name type="scientific">Waterburya agarophytonicola KI4</name>
    <dbReference type="NCBI Taxonomy" id="2874699"/>
    <lineage>
        <taxon>Bacteria</taxon>
        <taxon>Bacillati</taxon>
        <taxon>Cyanobacteriota</taxon>
        <taxon>Cyanophyceae</taxon>
        <taxon>Pleurocapsales</taxon>
        <taxon>Hyellaceae</taxon>
        <taxon>Waterburya</taxon>
        <taxon>Waterburya agarophytonicola</taxon>
    </lineage>
</organism>